<dbReference type="InterPro" id="IPR045732">
    <property type="entry name" value="DUF6086"/>
</dbReference>
<dbReference type="Proteomes" id="UP000095705">
    <property type="component" value="Unassembled WGS sequence"/>
</dbReference>
<dbReference type="AlphaFoldDB" id="A0A1E5Q2P6"/>
<gene>
    <name evidence="1" type="ORF">BGK67_31225</name>
</gene>
<keyword evidence="2" id="KW-1185">Reference proteome</keyword>
<evidence type="ECO:0000313" key="1">
    <source>
        <dbReference type="EMBL" id="OEJ36104.1"/>
    </source>
</evidence>
<sequence length="146" mass="15920">MSQYFDIGDETLWNPSNGASRMFQRQVALFEAELELPSGIGPMENDECQISPDTFETFVNALLAKYRSTSHAIWLALSEGFIATVLVLAERAAIKVDWTRHGAAPEAPLVDVQVPTTTGMSVPAEGAAWAAGLRGKARELGQRMPR</sequence>
<organism evidence="1 2">
    <name type="scientific">Streptomyces subrutilus</name>
    <dbReference type="NCBI Taxonomy" id="36818"/>
    <lineage>
        <taxon>Bacteria</taxon>
        <taxon>Bacillati</taxon>
        <taxon>Actinomycetota</taxon>
        <taxon>Actinomycetes</taxon>
        <taxon>Kitasatosporales</taxon>
        <taxon>Streptomycetaceae</taxon>
        <taxon>Streptomyces</taxon>
    </lineage>
</organism>
<dbReference type="OrthoDB" id="3475539at2"/>
<comment type="caution">
    <text evidence="1">The sequence shown here is derived from an EMBL/GenBank/DDBJ whole genome shotgun (WGS) entry which is preliminary data.</text>
</comment>
<name>A0A1E5Q2P6_9ACTN</name>
<evidence type="ECO:0000313" key="2">
    <source>
        <dbReference type="Proteomes" id="UP000095705"/>
    </source>
</evidence>
<proteinExistence type="predicted"/>
<dbReference type="Pfam" id="PF19564">
    <property type="entry name" value="DUF6086"/>
    <property type="match status" value="1"/>
</dbReference>
<protein>
    <submittedName>
        <fullName evidence="1">Uncharacterized protein</fullName>
    </submittedName>
</protein>
<reference evidence="1 2" key="1">
    <citation type="submission" date="2016-08" db="EMBL/GenBank/DDBJ databases">
        <title>The complete genome of Streptomyces subrutilus 10-1-1.</title>
        <authorList>
            <person name="Chen X."/>
        </authorList>
    </citation>
    <scope>NUCLEOTIDE SEQUENCE [LARGE SCALE GENOMIC DNA]</scope>
    <source>
        <strain evidence="1 2">10-1-1</strain>
    </source>
</reference>
<accession>A0A1E5Q2P6</accession>
<dbReference type="EMBL" id="MEHK01000001">
    <property type="protein sequence ID" value="OEJ36104.1"/>
    <property type="molecule type" value="Genomic_DNA"/>
</dbReference>